<evidence type="ECO:0000256" key="9">
    <source>
        <dbReference type="PIRSR" id="PIRSR600760-2"/>
    </source>
</evidence>
<feature type="binding site" evidence="9">
    <location>
        <position position="216"/>
    </location>
    <ligand>
        <name>Mg(2+)</name>
        <dbReference type="ChEBI" id="CHEBI:18420"/>
        <label>1</label>
        <note>catalytic</note>
    </ligand>
</feature>
<evidence type="ECO:0000256" key="4">
    <source>
        <dbReference type="ARBA" id="ARBA00013106"/>
    </source>
</evidence>
<gene>
    <name evidence="11" type="ORF">NUH88_08535</name>
</gene>
<proteinExistence type="inferred from homology"/>
<dbReference type="PANTHER" id="PTHR20854">
    <property type="entry name" value="INOSITOL MONOPHOSPHATASE"/>
    <property type="match status" value="1"/>
</dbReference>
<dbReference type="PROSITE" id="PS00630">
    <property type="entry name" value="IMP_2"/>
    <property type="match status" value="1"/>
</dbReference>
<feature type="binding site" evidence="9">
    <location>
        <position position="88"/>
    </location>
    <ligand>
        <name>Mg(2+)</name>
        <dbReference type="ChEBI" id="CHEBI:18420"/>
        <label>1</label>
        <note>catalytic</note>
    </ligand>
</feature>
<comment type="similarity">
    <text evidence="3 10">Belongs to the inositol monophosphatase superfamily.</text>
</comment>
<dbReference type="AlphaFoldDB" id="A0A9J7AX87"/>
<sequence length="267" mass="29332">MAARSPAINVMVKSAMKAARQLLHDFNEVEQLQVSKKGPADFVSTADTAAENTITGELKRARPDYGFLLEEGNAVESKDPQGRRWIIDPLDGTTNFLHGIPHFAISIALEEAGQIVAGVIYEPTRDEMFWAEKGKGAFLNDRRLRVSARRNMEDSVFATGIPTLRGKDHGTYLKHLEAVMTRCSSVRRFGAAALDLAYVAAGRYDGYWERGLSPWDIAAGMLLVKEAGGYCTDYKNRDKCLEAGEVVAANDAVHGKLLKTLRDATKA</sequence>
<evidence type="ECO:0000256" key="10">
    <source>
        <dbReference type="RuleBase" id="RU364068"/>
    </source>
</evidence>
<dbReference type="InterPro" id="IPR033942">
    <property type="entry name" value="IMPase"/>
</dbReference>
<comment type="cofactor">
    <cofactor evidence="2 9 10">
        <name>Mg(2+)</name>
        <dbReference type="ChEBI" id="CHEBI:18420"/>
    </cofactor>
</comment>
<evidence type="ECO:0000256" key="6">
    <source>
        <dbReference type="ARBA" id="ARBA00022723"/>
    </source>
</evidence>
<keyword evidence="6 9" id="KW-0479">Metal-binding</keyword>
<dbReference type="GO" id="GO:0008934">
    <property type="term" value="F:inositol monophosphate 1-phosphatase activity"/>
    <property type="evidence" value="ECO:0007669"/>
    <property type="project" value="InterPro"/>
</dbReference>
<keyword evidence="7 10" id="KW-0378">Hydrolase</keyword>
<reference evidence="11" key="1">
    <citation type="submission" date="2022-08" db="EMBL/GenBank/DDBJ databases">
        <title>Nisaea acidiphila sp. nov., isolated from a marine algal debris and emended description of the genus Nisaea Urios et al. 2008.</title>
        <authorList>
            <person name="Kwon K."/>
        </authorList>
    </citation>
    <scope>NUCLEOTIDE SEQUENCE</scope>
    <source>
        <strain evidence="11">MEBiC11861</strain>
    </source>
</reference>
<dbReference type="EC" id="3.1.3.25" evidence="4 10"/>
<dbReference type="EMBL" id="CP102480">
    <property type="protein sequence ID" value="UUX51734.1"/>
    <property type="molecule type" value="Genomic_DNA"/>
</dbReference>
<evidence type="ECO:0000256" key="3">
    <source>
        <dbReference type="ARBA" id="ARBA00009759"/>
    </source>
</evidence>
<dbReference type="Gene3D" id="3.40.190.80">
    <property type="match status" value="1"/>
</dbReference>
<protein>
    <recommendedName>
        <fullName evidence="5 10">Inositol-1-monophosphatase</fullName>
        <ecNumber evidence="4 10">3.1.3.25</ecNumber>
    </recommendedName>
</protein>
<dbReference type="GO" id="GO:0006020">
    <property type="term" value="P:inositol metabolic process"/>
    <property type="evidence" value="ECO:0007669"/>
    <property type="project" value="TreeGrafter"/>
</dbReference>
<dbReference type="FunFam" id="3.30.540.10:FF:000003">
    <property type="entry name" value="Inositol-1-monophosphatase"/>
    <property type="match status" value="1"/>
</dbReference>
<keyword evidence="8 9" id="KW-0460">Magnesium</keyword>
<dbReference type="FunFam" id="3.40.190.80:FF:000020">
    <property type="entry name" value="Fructose-1,6-bisphosphatase/inositol-1-monophosphatase"/>
    <property type="match status" value="1"/>
</dbReference>
<dbReference type="InterPro" id="IPR022337">
    <property type="entry name" value="Inositol_monophosphatase_SuhB"/>
</dbReference>
<accession>A0A9J7AX87</accession>
<dbReference type="GO" id="GO:0007165">
    <property type="term" value="P:signal transduction"/>
    <property type="evidence" value="ECO:0007669"/>
    <property type="project" value="TreeGrafter"/>
</dbReference>
<dbReference type="CDD" id="cd01639">
    <property type="entry name" value="IMPase"/>
    <property type="match status" value="1"/>
</dbReference>
<dbReference type="SUPFAM" id="SSF56655">
    <property type="entry name" value="Carbohydrate phosphatase"/>
    <property type="match status" value="1"/>
</dbReference>
<dbReference type="InterPro" id="IPR000760">
    <property type="entry name" value="Inositol_monophosphatase-like"/>
</dbReference>
<keyword evidence="12" id="KW-1185">Reference proteome</keyword>
<feature type="binding site" evidence="9">
    <location>
        <position position="90"/>
    </location>
    <ligand>
        <name>Mg(2+)</name>
        <dbReference type="ChEBI" id="CHEBI:18420"/>
        <label>2</label>
    </ligand>
</feature>
<feature type="binding site" evidence="9">
    <location>
        <position position="70"/>
    </location>
    <ligand>
        <name>Mg(2+)</name>
        <dbReference type="ChEBI" id="CHEBI:18420"/>
        <label>1</label>
        <note>catalytic</note>
    </ligand>
</feature>
<dbReference type="Pfam" id="PF00459">
    <property type="entry name" value="Inositol_P"/>
    <property type="match status" value="1"/>
</dbReference>
<feature type="binding site" evidence="9">
    <location>
        <position position="91"/>
    </location>
    <ligand>
        <name>Mg(2+)</name>
        <dbReference type="ChEBI" id="CHEBI:18420"/>
        <label>1</label>
        <note>catalytic</note>
    </ligand>
</feature>
<dbReference type="PRINTS" id="PR00377">
    <property type="entry name" value="IMPHPHTASES"/>
</dbReference>
<dbReference type="Proteomes" id="UP001060336">
    <property type="component" value="Chromosome"/>
</dbReference>
<evidence type="ECO:0000256" key="5">
    <source>
        <dbReference type="ARBA" id="ARBA00019784"/>
    </source>
</evidence>
<dbReference type="GO" id="GO:0046872">
    <property type="term" value="F:metal ion binding"/>
    <property type="evidence" value="ECO:0007669"/>
    <property type="project" value="UniProtKB-KW"/>
</dbReference>
<evidence type="ECO:0000256" key="7">
    <source>
        <dbReference type="ARBA" id="ARBA00022801"/>
    </source>
</evidence>
<evidence type="ECO:0000313" key="12">
    <source>
        <dbReference type="Proteomes" id="UP001060336"/>
    </source>
</evidence>
<dbReference type="PANTHER" id="PTHR20854:SF4">
    <property type="entry name" value="INOSITOL-1-MONOPHOSPHATASE-RELATED"/>
    <property type="match status" value="1"/>
</dbReference>
<dbReference type="RefSeq" id="WP_257771398.1">
    <property type="nucleotide sequence ID" value="NZ_CP102480.1"/>
</dbReference>
<comment type="catalytic activity">
    <reaction evidence="1 10">
        <text>a myo-inositol phosphate + H2O = myo-inositol + phosphate</text>
        <dbReference type="Rhea" id="RHEA:24056"/>
        <dbReference type="ChEBI" id="CHEBI:15377"/>
        <dbReference type="ChEBI" id="CHEBI:17268"/>
        <dbReference type="ChEBI" id="CHEBI:43474"/>
        <dbReference type="ChEBI" id="CHEBI:84139"/>
        <dbReference type="EC" id="3.1.3.25"/>
    </reaction>
</comment>
<evidence type="ECO:0000313" key="11">
    <source>
        <dbReference type="EMBL" id="UUX51734.1"/>
    </source>
</evidence>
<dbReference type="PROSITE" id="PS00629">
    <property type="entry name" value="IMP_1"/>
    <property type="match status" value="1"/>
</dbReference>
<dbReference type="GO" id="GO:0046854">
    <property type="term" value="P:phosphatidylinositol phosphate biosynthetic process"/>
    <property type="evidence" value="ECO:0007669"/>
    <property type="project" value="InterPro"/>
</dbReference>
<dbReference type="InterPro" id="IPR020583">
    <property type="entry name" value="Inositol_monoP_metal-BS"/>
</dbReference>
<dbReference type="Gene3D" id="3.30.540.10">
    <property type="entry name" value="Fructose-1,6-Bisphosphatase, subunit A, domain 1"/>
    <property type="match status" value="1"/>
</dbReference>
<dbReference type="PRINTS" id="PR01959">
    <property type="entry name" value="SBIMPHPHTASE"/>
</dbReference>
<evidence type="ECO:0000256" key="1">
    <source>
        <dbReference type="ARBA" id="ARBA00001033"/>
    </source>
</evidence>
<dbReference type="KEGG" id="naci:NUH88_08535"/>
<organism evidence="11 12">
    <name type="scientific">Nisaea acidiphila</name>
    <dbReference type="NCBI Taxonomy" id="1862145"/>
    <lineage>
        <taxon>Bacteria</taxon>
        <taxon>Pseudomonadati</taxon>
        <taxon>Pseudomonadota</taxon>
        <taxon>Alphaproteobacteria</taxon>
        <taxon>Rhodospirillales</taxon>
        <taxon>Thalassobaculaceae</taxon>
        <taxon>Nisaea</taxon>
    </lineage>
</organism>
<evidence type="ECO:0000256" key="8">
    <source>
        <dbReference type="ARBA" id="ARBA00022842"/>
    </source>
</evidence>
<name>A0A9J7AX87_9PROT</name>
<evidence type="ECO:0000256" key="2">
    <source>
        <dbReference type="ARBA" id="ARBA00001946"/>
    </source>
</evidence>
<dbReference type="InterPro" id="IPR020550">
    <property type="entry name" value="Inositol_monophosphatase_CS"/>
</dbReference>